<dbReference type="EMBL" id="JACBFH010000001">
    <property type="protein sequence ID" value="NYY94390.1"/>
    <property type="molecule type" value="Genomic_DNA"/>
</dbReference>
<proteinExistence type="predicted"/>
<keyword evidence="1" id="KW-0175">Coiled coil</keyword>
<accession>A0A7Z0QH57</accession>
<dbReference type="InterPro" id="IPR010982">
    <property type="entry name" value="Lambda_DNA-bd_dom_sf"/>
</dbReference>
<evidence type="ECO:0000313" key="3">
    <source>
        <dbReference type="EMBL" id="NYY94390.1"/>
    </source>
</evidence>
<evidence type="ECO:0000313" key="5">
    <source>
        <dbReference type="EMBL" id="UGX98762.1"/>
    </source>
</evidence>
<dbReference type="Proteomes" id="UP000564836">
    <property type="component" value="Chromosome"/>
</dbReference>
<gene>
    <name evidence="5" type="ORF">G6321_00028060</name>
    <name evidence="3" type="ORF">G6321_40175</name>
    <name evidence="4" type="ORF">J4G43_023940</name>
    <name evidence="2" type="ORF">J4G43_25965</name>
</gene>
<evidence type="ECO:0000313" key="2">
    <source>
        <dbReference type="EMBL" id="MBO1864244.1"/>
    </source>
</evidence>
<evidence type="ECO:0000313" key="4">
    <source>
        <dbReference type="EMBL" id="UEM17005.1"/>
    </source>
</evidence>
<name>A0A7Z0QH57_9BRAD</name>
<evidence type="ECO:0000256" key="1">
    <source>
        <dbReference type="SAM" id="Coils"/>
    </source>
</evidence>
<protein>
    <submittedName>
        <fullName evidence="3">Uncharacterized protein</fullName>
    </submittedName>
</protein>
<reference evidence="2" key="3">
    <citation type="submission" date="2021-03" db="EMBL/GenBank/DDBJ databases">
        <title>Whole Genome Sequence of Bradyrhizobium sp. Strain 144S4.</title>
        <authorList>
            <person name="Bromfield E.S.P."/>
            <person name="Cloutier S."/>
        </authorList>
    </citation>
    <scope>NUCLEOTIDE SEQUENCE [LARGE SCALE GENOMIC DNA]</scope>
    <source>
        <strain evidence="2">144S4</strain>
    </source>
</reference>
<feature type="coiled-coil region" evidence="1">
    <location>
        <begin position="92"/>
        <end position="119"/>
    </location>
</feature>
<dbReference type="EMBL" id="CP086136">
    <property type="protein sequence ID" value="UEM17005.1"/>
    <property type="molecule type" value="Genomic_DNA"/>
</dbReference>
<dbReference type="EMBL" id="CP088280">
    <property type="protein sequence ID" value="UGX98762.1"/>
    <property type="molecule type" value="Genomic_DNA"/>
</dbReference>
<dbReference type="KEGG" id="bban:J4G43_023940"/>
<sequence>MKKIKGFEKDADAYKARLRLLREVVAAGSQQVFADKIGIDMKRWNNYERGYPIPREIAFLLREKLKEPLAEWLWWGLDKHLSPQFRASLKTAEQRATARAKAEAELAAAKKQVELLKKKVRA</sequence>
<reference evidence="6 7" key="4">
    <citation type="journal article" date="2022" name="Int. J. Syst. Evol. Microbiol.">
        <title>Strains of Bradyrhizobium barranii sp. nov. associated with legumes native to Canada are symbionts of soybeans and belong to different subspecies (subsp. barranii subsp. nov. and subsp. apii subsp. nov.) and symbiovars (sv. glycinearum and sv. septentrionale).</title>
        <authorList>
            <person name="Bromfield E.S.P."/>
            <person name="Cloutier S."/>
            <person name="Wasai-Hara S."/>
            <person name="Minamisawa K."/>
        </authorList>
    </citation>
    <scope>NUCLEOTIDE SEQUENCE [LARGE SCALE GENOMIC DNA]</scope>
    <source>
        <strain evidence="7">144S4</strain>
        <strain evidence="5 6">323S2</strain>
    </source>
</reference>
<dbReference type="SUPFAM" id="SSF47413">
    <property type="entry name" value="lambda repressor-like DNA-binding domains"/>
    <property type="match status" value="1"/>
</dbReference>
<evidence type="ECO:0000313" key="6">
    <source>
        <dbReference type="Proteomes" id="UP000564836"/>
    </source>
</evidence>
<dbReference type="Proteomes" id="UP000664702">
    <property type="component" value="Chromosome"/>
</dbReference>
<dbReference type="GO" id="GO:0003677">
    <property type="term" value="F:DNA binding"/>
    <property type="evidence" value="ECO:0007669"/>
    <property type="project" value="InterPro"/>
</dbReference>
<reference evidence="5 6" key="1">
    <citation type="journal article" date="2017" name="Syst. Appl. Microbiol.">
        <title>Soybeans inoculated with root zone soils of Canadian native legumes harbour diverse and novel Bradyrhizobium spp. that possess agricultural potential.</title>
        <authorList>
            <person name="Bromfield E.S.P."/>
            <person name="Cloutier S."/>
            <person name="Tambong J.T."/>
            <person name="Tran Thi T.V."/>
        </authorList>
    </citation>
    <scope>NUCLEOTIDE SEQUENCE [LARGE SCALE GENOMIC DNA]</scope>
    <source>
        <strain evidence="5 6">323S2</strain>
    </source>
</reference>
<dbReference type="EMBL" id="JAGEMI010000001">
    <property type="protein sequence ID" value="MBO1864244.1"/>
    <property type="molecule type" value="Genomic_DNA"/>
</dbReference>
<organism evidence="3">
    <name type="scientific">Bradyrhizobium barranii subsp. barranii</name>
    <dbReference type="NCBI Taxonomy" id="2823807"/>
    <lineage>
        <taxon>Bacteria</taxon>
        <taxon>Pseudomonadati</taxon>
        <taxon>Pseudomonadota</taxon>
        <taxon>Alphaproteobacteria</taxon>
        <taxon>Hyphomicrobiales</taxon>
        <taxon>Nitrobacteraceae</taxon>
        <taxon>Bradyrhizobium</taxon>
        <taxon>Bradyrhizobium barranii</taxon>
    </lineage>
</organism>
<dbReference type="RefSeq" id="WP_028152705.1">
    <property type="nucleotide sequence ID" value="NZ_CP086136.1"/>
</dbReference>
<evidence type="ECO:0000313" key="7">
    <source>
        <dbReference type="Proteomes" id="UP000664702"/>
    </source>
</evidence>
<dbReference type="AlphaFoldDB" id="A0A7Z0QH57"/>
<reference evidence="3" key="2">
    <citation type="submission" date="2020-06" db="EMBL/GenBank/DDBJ databases">
        <title>Whole Genome Sequence of Bradyrhizobium sp. Strain 323S2.</title>
        <authorList>
            <person name="Bromfield E.S.P."/>
        </authorList>
    </citation>
    <scope>NUCLEOTIDE SEQUENCE [LARGE SCALE GENOMIC DNA]</scope>
    <source>
        <strain evidence="3">323S2</strain>
    </source>
</reference>